<proteinExistence type="predicted"/>
<dbReference type="GO" id="GO:0004175">
    <property type="term" value="F:endopeptidase activity"/>
    <property type="evidence" value="ECO:0007669"/>
    <property type="project" value="TreeGrafter"/>
</dbReference>
<dbReference type="InParanoid" id="A0A2G5DD48"/>
<gene>
    <name evidence="2" type="ORF">AQUCO_02200101v1</name>
</gene>
<feature type="domain" description="Tail specific protease" evidence="1">
    <location>
        <begin position="12"/>
        <end position="146"/>
    </location>
</feature>
<keyword evidence="3" id="KW-1185">Reference proteome</keyword>
<evidence type="ECO:0000259" key="1">
    <source>
        <dbReference type="SMART" id="SM00245"/>
    </source>
</evidence>
<reference evidence="2 3" key="1">
    <citation type="submission" date="2017-09" db="EMBL/GenBank/DDBJ databases">
        <title>WGS assembly of Aquilegia coerulea Goldsmith.</title>
        <authorList>
            <person name="Hodges S."/>
            <person name="Kramer E."/>
            <person name="Nordborg M."/>
            <person name="Tomkins J."/>
            <person name="Borevitz J."/>
            <person name="Derieg N."/>
            <person name="Yan J."/>
            <person name="Mihaltcheva S."/>
            <person name="Hayes R.D."/>
            <person name="Rokhsar D."/>
        </authorList>
    </citation>
    <scope>NUCLEOTIDE SEQUENCE [LARGE SCALE GENOMIC DNA]</scope>
    <source>
        <strain evidence="3">cv. Goldsmith</strain>
    </source>
</reference>
<dbReference type="Proteomes" id="UP000230069">
    <property type="component" value="Unassembled WGS sequence"/>
</dbReference>
<accession>A0A2G5DD48</accession>
<protein>
    <recommendedName>
        <fullName evidence="1">Tail specific protease domain-containing protein</fullName>
    </recommendedName>
</protein>
<organism evidence="2 3">
    <name type="scientific">Aquilegia coerulea</name>
    <name type="common">Rocky mountain columbine</name>
    <dbReference type="NCBI Taxonomy" id="218851"/>
    <lineage>
        <taxon>Eukaryota</taxon>
        <taxon>Viridiplantae</taxon>
        <taxon>Streptophyta</taxon>
        <taxon>Embryophyta</taxon>
        <taxon>Tracheophyta</taxon>
        <taxon>Spermatophyta</taxon>
        <taxon>Magnoliopsida</taxon>
        <taxon>Ranunculales</taxon>
        <taxon>Ranunculaceae</taxon>
        <taxon>Thalictroideae</taxon>
        <taxon>Aquilegia</taxon>
    </lineage>
</organism>
<dbReference type="PANTHER" id="PTHR32060:SF31">
    <property type="entry name" value="CARBOXYL-TERMINAL-PROCESSING PEPTIDASE 1, CHLOROPLASTIC"/>
    <property type="match status" value="1"/>
</dbReference>
<dbReference type="GO" id="GO:0008236">
    <property type="term" value="F:serine-type peptidase activity"/>
    <property type="evidence" value="ECO:0007669"/>
    <property type="project" value="InterPro"/>
</dbReference>
<dbReference type="EMBL" id="KZ305039">
    <property type="protein sequence ID" value="PIA41450.1"/>
    <property type="molecule type" value="Genomic_DNA"/>
</dbReference>
<dbReference type="SMART" id="SM00245">
    <property type="entry name" value="TSPc"/>
    <property type="match status" value="1"/>
</dbReference>
<dbReference type="AlphaFoldDB" id="A0A2G5DD48"/>
<sequence>MDNKAAPVGYIRLKEFNTLARKDLVTVATSSVQRMLLFSGIIMSAKKLAISAGFKPQQRTLVCKKENNTAGIEVAKLFLNEGETVVYTVGRDPQYQNTITAETTSLITAPLIVLVNNKTASSSEIVATALHDNCGAVLVGDRTYIW</sequence>
<name>A0A2G5DD48_AQUCA</name>
<dbReference type="OrthoDB" id="43580at2759"/>
<dbReference type="Gene3D" id="3.90.226.10">
    <property type="entry name" value="2-enoyl-CoA Hydratase, Chain A, domain 1"/>
    <property type="match status" value="1"/>
</dbReference>
<dbReference type="STRING" id="218851.A0A2G5DD48"/>
<dbReference type="InterPro" id="IPR005151">
    <property type="entry name" value="Tail-specific_protease"/>
</dbReference>
<dbReference type="PANTHER" id="PTHR32060">
    <property type="entry name" value="TAIL-SPECIFIC PROTEASE"/>
    <property type="match status" value="1"/>
</dbReference>
<evidence type="ECO:0000313" key="2">
    <source>
        <dbReference type="EMBL" id="PIA41450.1"/>
    </source>
</evidence>
<dbReference type="InterPro" id="IPR029045">
    <property type="entry name" value="ClpP/crotonase-like_dom_sf"/>
</dbReference>
<dbReference type="SUPFAM" id="SSF52096">
    <property type="entry name" value="ClpP/crotonase"/>
    <property type="match status" value="1"/>
</dbReference>
<dbReference type="GO" id="GO:0006508">
    <property type="term" value="P:proteolysis"/>
    <property type="evidence" value="ECO:0007669"/>
    <property type="project" value="InterPro"/>
</dbReference>
<evidence type="ECO:0000313" key="3">
    <source>
        <dbReference type="Proteomes" id="UP000230069"/>
    </source>
</evidence>
<dbReference type="Pfam" id="PF03572">
    <property type="entry name" value="Peptidase_S41"/>
    <property type="match status" value="1"/>
</dbReference>